<accession>Q00GN5</accession>
<sequence>KNQQAQGRLARRQLQISYIAMAAPSHVEHAENMQSVIAHTVRASDQKHCMKRLRASELKEQLKNKKPSGKPCFGMMPGDSLMNLYCCHDDDKLLAFSEDGRVLMMNALAVPPPRLISAQGSALSELLPALGEGHKVTALVVMPDFNFDDYEDEFLVLVTGCGIAKKVLIKELGRLRPGKSLQCMRLDEGDELRWAHRARGNFALVCATEKGHVLRCSLGPQWRCSSLKVGGVAALRLRGDCLTSVAVHEMSTEEAEAREHSGAMSSTAAGSSDANPHEAERGDNDGEDDSED</sequence>
<dbReference type="InterPro" id="IPR035516">
    <property type="entry name" value="Gyrase/topoIV_suA_C"/>
</dbReference>
<dbReference type="GO" id="GO:0005737">
    <property type="term" value="C:cytoplasm"/>
    <property type="evidence" value="ECO:0007669"/>
    <property type="project" value="TreeGrafter"/>
</dbReference>
<feature type="compositionally biased region" description="Low complexity" evidence="1">
    <location>
        <begin position="262"/>
        <end position="274"/>
    </location>
</feature>
<dbReference type="PANTHER" id="PTHR43493:SF5">
    <property type="entry name" value="DNA GYRASE SUBUNIT A, CHLOROPLASTIC_MITOCHONDRIAL"/>
    <property type="match status" value="1"/>
</dbReference>
<dbReference type="EMBL" id="DQ531573">
    <property type="protein sequence ID" value="ABF73000.1"/>
    <property type="molecule type" value="mRNA"/>
</dbReference>
<feature type="region of interest" description="Disordered" evidence="1">
    <location>
        <begin position="252"/>
        <end position="292"/>
    </location>
</feature>
<evidence type="ECO:0000256" key="1">
    <source>
        <dbReference type="SAM" id="MobiDB-lite"/>
    </source>
</evidence>
<dbReference type="SUPFAM" id="SSF101904">
    <property type="entry name" value="GyrA/ParC C-terminal domain-like"/>
    <property type="match status" value="1"/>
</dbReference>
<name>Q00GN5_KARBR</name>
<dbReference type="Gene3D" id="2.120.10.90">
    <property type="entry name" value="DNA gyrase/topoisomerase IV, subunit A, C-terminal"/>
    <property type="match status" value="1"/>
</dbReference>
<feature type="non-terminal residue" evidence="2">
    <location>
        <position position="292"/>
    </location>
</feature>
<reference evidence="2" key="1">
    <citation type="journal article" date="2006" name="Mol. Biol. Evol.">
        <title>Chimeric plastid proteome in the Florida 'red tide' dinoflagellate Karenia brevis.</title>
        <authorList>
            <person name="Nosenko T."/>
            <person name="Lidie K.L."/>
            <person name="Van Dolah F.M."/>
            <person name="Lindquist E."/>
            <person name="Cheng J.F."/>
            <person name="Bhattacharya D."/>
        </authorList>
    </citation>
    <scope>NUCLEOTIDE SEQUENCE</scope>
    <source>
        <strain evidence="2">Wilson</strain>
    </source>
</reference>
<organism evidence="2">
    <name type="scientific">Karenia brevis</name>
    <name type="common">Red tide dinoflagellate</name>
    <name type="synonym">Gymnodinium breve</name>
    <dbReference type="NCBI Taxonomy" id="156230"/>
    <lineage>
        <taxon>Eukaryota</taxon>
        <taxon>Sar</taxon>
        <taxon>Alveolata</taxon>
        <taxon>Dinophyceae</taxon>
        <taxon>Gymnodiniales</taxon>
        <taxon>Kareniaceae</taxon>
        <taxon>Karenia</taxon>
    </lineage>
</organism>
<dbReference type="PANTHER" id="PTHR43493">
    <property type="entry name" value="DNA GYRASE/TOPOISOMERASE SUBUNIT A"/>
    <property type="match status" value="1"/>
</dbReference>
<feature type="compositionally biased region" description="Basic and acidic residues" evidence="1">
    <location>
        <begin position="275"/>
        <end position="284"/>
    </location>
</feature>
<dbReference type="AlphaFoldDB" id="Q00GN5"/>
<protein>
    <submittedName>
        <fullName evidence="2">Plastid DNA gyrase subunit A protein</fullName>
    </submittedName>
</protein>
<dbReference type="GO" id="GO:0006265">
    <property type="term" value="P:DNA topological change"/>
    <property type="evidence" value="ECO:0007669"/>
    <property type="project" value="InterPro"/>
</dbReference>
<dbReference type="GO" id="GO:0009330">
    <property type="term" value="C:DNA topoisomerase type II (double strand cut, ATP-hydrolyzing) complex"/>
    <property type="evidence" value="ECO:0007669"/>
    <property type="project" value="TreeGrafter"/>
</dbReference>
<gene>
    <name evidence="2" type="primary">GyrA</name>
</gene>
<feature type="non-terminal residue" evidence="2">
    <location>
        <position position="1"/>
    </location>
</feature>
<dbReference type="InterPro" id="IPR006691">
    <property type="entry name" value="GyrA/parC_rep"/>
</dbReference>
<dbReference type="GO" id="GO:0003918">
    <property type="term" value="F:DNA topoisomerase type II (double strand cut, ATP-hydrolyzing) activity"/>
    <property type="evidence" value="ECO:0007669"/>
    <property type="project" value="TreeGrafter"/>
</dbReference>
<evidence type="ECO:0000313" key="2">
    <source>
        <dbReference type="EMBL" id="ABF73000.1"/>
    </source>
</evidence>
<dbReference type="Pfam" id="PF03989">
    <property type="entry name" value="DNA_gyraseA_C"/>
    <property type="match status" value="2"/>
</dbReference>
<dbReference type="GO" id="GO:0005524">
    <property type="term" value="F:ATP binding"/>
    <property type="evidence" value="ECO:0007669"/>
    <property type="project" value="InterPro"/>
</dbReference>
<proteinExistence type="evidence at transcript level"/>
<dbReference type="GO" id="GO:0003677">
    <property type="term" value="F:DNA binding"/>
    <property type="evidence" value="ECO:0007669"/>
    <property type="project" value="InterPro"/>
</dbReference>
<dbReference type="InterPro" id="IPR050220">
    <property type="entry name" value="Type_II_DNA_Topoisomerases"/>
</dbReference>